<evidence type="ECO:0000313" key="2">
    <source>
        <dbReference type="EMBL" id="MBI3015541.1"/>
    </source>
</evidence>
<dbReference type="InterPro" id="IPR053853">
    <property type="entry name" value="FitA-like_RHH"/>
</dbReference>
<dbReference type="InterPro" id="IPR013321">
    <property type="entry name" value="Arc_rbn_hlx_hlx"/>
</dbReference>
<feature type="domain" description="Antitoxin FitA-like ribbon-helix-helix" evidence="1">
    <location>
        <begin position="2"/>
        <end position="39"/>
    </location>
</feature>
<dbReference type="GO" id="GO:0003677">
    <property type="term" value="F:DNA binding"/>
    <property type="evidence" value="ECO:0007669"/>
    <property type="project" value="UniProtKB-KW"/>
</dbReference>
<dbReference type="AlphaFoldDB" id="A0A932GQY1"/>
<organism evidence="2 3">
    <name type="scientific">Tectimicrobiota bacterium</name>
    <dbReference type="NCBI Taxonomy" id="2528274"/>
    <lineage>
        <taxon>Bacteria</taxon>
        <taxon>Pseudomonadati</taxon>
        <taxon>Nitrospinota/Tectimicrobiota group</taxon>
        <taxon>Candidatus Tectimicrobiota</taxon>
    </lineage>
</organism>
<evidence type="ECO:0000313" key="3">
    <source>
        <dbReference type="Proteomes" id="UP000741360"/>
    </source>
</evidence>
<gene>
    <name evidence="2" type="ORF">HYY65_10880</name>
</gene>
<reference evidence="2" key="1">
    <citation type="submission" date="2020-07" db="EMBL/GenBank/DDBJ databases">
        <title>Huge and variable diversity of episymbiotic CPR bacteria and DPANN archaea in groundwater ecosystems.</title>
        <authorList>
            <person name="He C.Y."/>
            <person name="Keren R."/>
            <person name="Whittaker M."/>
            <person name="Farag I.F."/>
            <person name="Doudna J."/>
            <person name="Cate J.H.D."/>
            <person name="Banfield J.F."/>
        </authorList>
    </citation>
    <scope>NUCLEOTIDE SEQUENCE</scope>
    <source>
        <strain evidence="2">NC_groundwater_717_Ag_S-0.2um_59_8</strain>
    </source>
</reference>
<dbReference type="Gene3D" id="1.10.1220.10">
    <property type="entry name" value="Met repressor-like"/>
    <property type="match status" value="1"/>
</dbReference>
<dbReference type="Pfam" id="PF22513">
    <property type="entry name" value="FitA-like_RHH"/>
    <property type="match status" value="1"/>
</dbReference>
<name>A0A932GQY1_UNCTE</name>
<dbReference type="Proteomes" id="UP000741360">
    <property type="component" value="Unassembled WGS sequence"/>
</dbReference>
<comment type="caution">
    <text evidence="2">The sequence shown here is derived from an EMBL/GenBank/DDBJ whole genome shotgun (WGS) entry which is preliminary data.</text>
</comment>
<dbReference type="EMBL" id="JACPSX010000208">
    <property type="protein sequence ID" value="MBI3015541.1"/>
    <property type="molecule type" value="Genomic_DNA"/>
</dbReference>
<dbReference type="GO" id="GO:0006355">
    <property type="term" value="P:regulation of DNA-templated transcription"/>
    <property type="evidence" value="ECO:0007669"/>
    <property type="project" value="InterPro"/>
</dbReference>
<dbReference type="InterPro" id="IPR010985">
    <property type="entry name" value="Ribbon_hlx_hlx"/>
</dbReference>
<proteinExistence type="predicted"/>
<evidence type="ECO:0000259" key="1">
    <source>
        <dbReference type="Pfam" id="PF22513"/>
    </source>
</evidence>
<sequence>MPTLTIKNIPKDLYERIKQSAAEHRRSINSEVIVCLERTLLSKRMEPEALLARVDALRERVALPPLTEDFLRAAKSAGRP</sequence>
<accession>A0A932GQY1</accession>
<dbReference type="SUPFAM" id="SSF47598">
    <property type="entry name" value="Ribbon-helix-helix"/>
    <property type="match status" value="1"/>
</dbReference>
<keyword evidence="2" id="KW-0238">DNA-binding</keyword>
<protein>
    <submittedName>
        <fullName evidence="2">Arc family DNA-binding protein</fullName>
    </submittedName>
</protein>